<dbReference type="Proteomes" id="UP001500908">
    <property type="component" value="Unassembled WGS sequence"/>
</dbReference>
<dbReference type="EMBL" id="BAABDD010000007">
    <property type="protein sequence ID" value="GAA3739812.1"/>
    <property type="molecule type" value="Genomic_DNA"/>
</dbReference>
<comment type="caution">
    <text evidence="2">The sequence shown here is derived from an EMBL/GenBank/DDBJ whole genome shotgun (WGS) entry which is preliminary data.</text>
</comment>
<feature type="compositionally biased region" description="Low complexity" evidence="1">
    <location>
        <begin position="95"/>
        <end position="120"/>
    </location>
</feature>
<feature type="compositionally biased region" description="Basic and acidic residues" evidence="1">
    <location>
        <begin position="20"/>
        <end position="42"/>
    </location>
</feature>
<reference evidence="3" key="1">
    <citation type="journal article" date="2019" name="Int. J. Syst. Evol. Microbiol.">
        <title>The Global Catalogue of Microorganisms (GCM) 10K type strain sequencing project: providing services to taxonomists for standard genome sequencing and annotation.</title>
        <authorList>
            <consortium name="The Broad Institute Genomics Platform"/>
            <consortium name="The Broad Institute Genome Sequencing Center for Infectious Disease"/>
            <person name="Wu L."/>
            <person name="Ma J."/>
        </authorList>
    </citation>
    <scope>NUCLEOTIDE SEQUENCE [LARGE SCALE GENOMIC DNA]</scope>
    <source>
        <strain evidence="3">JCM 17137</strain>
    </source>
</reference>
<proteinExistence type="predicted"/>
<gene>
    <name evidence="2" type="ORF">GCM10022402_19510</name>
</gene>
<sequence length="206" mass="22540">MNPDSGAPAGRTPMSADDAATLRRREARWNWRAEKRRAEMTARSDASVNPISWESEEQSTDGAPEQPEPAPAAAADEPAPEPADTAQHSERDEQAATTAPSATSAAEEAPAAVEPGAPLVEPVAAERLRRRWRELQGEFVDDPTASVHDADQLVEEVVEAVIATLGERHHNVQRRWQDGAPDTEELRLTLRDYRSLLHRMLGDATS</sequence>
<protein>
    <submittedName>
        <fullName evidence="2">Uncharacterized protein</fullName>
    </submittedName>
</protein>
<feature type="compositionally biased region" description="Low complexity" evidence="1">
    <location>
        <begin position="71"/>
        <end position="86"/>
    </location>
</feature>
<organism evidence="2 3">
    <name type="scientific">Salinactinospora qingdaonensis</name>
    <dbReference type="NCBI Taxonomy" id="702744"/>
    <lineage>
        <taxon>Bacteria</taxon>
        <taxon>Bacillati</taxon>
        <taxon>Actinomycetota</taxon>
        <taxon>Actinomycetes</taxon>
        <taxon>Streptosporangiales</taxon>
        <taxon>Nocardiopsidaceae</taxon>
        <taxon>Salinactinospora</taxon>
    </lineage>
</organism>
<evidence type="ECO:0000313" key="3">
    <source>
        <dbReference type="Proteomes" id="UP001500908"/>
    </source>
</evidence>
<name>A0ABP7FMU7_9ACTN</name>
<evidence type="ECO:0000313" key="2">
    <source>
        <dbReference type="EMBL" id="GAA3739812.1"/>
    </source>
</evidence>
<keyword evidence="3" id="KW-1185">Reference proteome</keyword>
<feature type="region of interest" description="Disordered" evidence="1">
    <location>
        <begin position="1"/>
        <end position="120"/>
    </location>
</feature>
<accession>A0ABP7FMU7</accession>
<evidence type="ECO:0000256" key="1">
    <source>
        <dbReference type="SAM" id="MobiDB-lite"/>
    </source>
</evidence>
<dbReference type="RefSeq" id="WP_344969892.1">
    <property type="nucleotide sequence ID" value="NZ_BAABDD010000007.1"/>
</dbReference>